<accession>A0A9X4KG11</accession>
<comment type="caution">
    <text evidence="4">The sequence shown here is derived from an EMBL/GenBank/DDBJ whole genome shotgun (WGS) entry which is preliminary data.</text>
</comment>
<dbReference type="GO" id="GO:0005975">
    <property type="term" value="P:carbohydrate metabolic process"/>
    <property type="evidence" value="ECO:0007669"/>
    <property type="project" value="InterPro"/>
</dbReference>
<evidence type="ECO:0000259" key="3">
    <source>
        <dbReference type="Pfam" id="PF08307"/>
    </source>
</evidence>
<evidence type="ECO:0000259" key="1">
    <source>
        <dbReference type="Pfam" id="PF06439"/>
    </source>
</evidence>
<dbReference type="Gene3D" id="2.60.120.560">
    <property type="entry name" value="Exo-inulinase, domain 1"/>
    <property type="match status" value="2"/>
</dbReference>
<organism evidence="4 5">
    <name type="scientific">Cohnella ginsengisoli</name>
    <dbReference type="NCBI Taxonomy" id="425004"/>
    <lineage>
        <taxon>Bacteria</taxon>
        <taxon>Bacillati</taxon>
        <taxon>Bacillota</taxon>
        <taxon>Bacilli</taxon>
        <taxon>Bacillales</taxon>
        <taxon>Paenibacillaceae</taxon>
        <taxon>Cohnella</taxon>
    </lineage>
</organism>
<dbReference type="InterPro" id="IPR010496">
    <property type="entry name" value="AL/BT2_dom"/>
</dbReference>
<dbReference type="InterPro" id="IPR013320">
    <property type="entry name" value="ConA-like_dom_sf"/>
</dbReference>
<dbReference type="Gene3D" id="2.60.220.10">
    <property type="entry name" value="Polysaccharide lyase family 8-like, C-terminal"/>
    <property type="match status" value="1"/>
</dbReference>
<dbReference type="EMBL" id="JAPDHZ010000003">
    <property type="protein sequence ID" value="MDG0791549.1"/>
    <property type="molecule type" value="Genomic_DNA"/>
</dbReference>
<protein>
    <submittedName>
        <fullName evidence="4">DUF1080 domain-containing protein</fullName>
    </submittedName>
</protein>
<sequence length="1137" mass="124821">MIRIRRLKRVSLAGIVFALLAWTAVSTGVLTAHPQKAHAAGAIRRVIDSTHPMLMMQLLVGTNYSGDPDFRRENNRQWDIKQAWAALPDDIKPYVVFVLHPGHFAAWNSKPSVATSRKWIEDNLAEGKDMNIPMMVLYGENPTSGSDGLTWLESLYQNYPNMIGTDVSELTSVNAAIPNLLALANTYGGYHVHGSMEDNNVFANAMKTQSYYNSIAQYSANFIPTFKMVHKNYDYVNSEAMGYWLAGTAGNWGTYYDSYPFPATNIFGQSANGGGDRTTRAVPETLYSMHMLDSYMNGATVYQLENQLDIPAVDNLYTPLFYESILPAFRYILSHPIPSKADVVAKTAVAFDASAGTMLELSDSRTWGGVVNQTSLFQGLYEMAPDTNSNSGLWYWLRTSGRYGMIPQIPKFAPSTVLAQFPNVINLTTYNASYATQAARVTYFNSKYPSVYTGTAFAQKNGNNWLVYNNHYTANTNETATLPLTGGTSFSQLNFTTITPHTYATVDDLGTMLDIQLNNYRSDHQQDIYVPAGKRMLEFTDYYAKYSYVPHPYDTTLRSTVFTVTATSKPVITISGYDGHYNYTESWNATTLTDTITVNHNGPVRLILNKTASDASLWTRTDDPDSRISYTGTWTNAGASGDYNSTYKTTSAVGATATYKFYGTAISWLDRKGPTGGTADVYIDGVLDASNVSTNSATASSGQVIYSKSGLTNDYHTIKIVAKTAAIGVDRFSYIPAAAPMPKNVNLNDFSYASAAEDEDTNAGSMHWTVKNGQMKIVPYESPWVSDLPIYMKKQNYSGDMTYEIKVNSVVGTPVRVMFRTNPATRQGYSLMLDPLNKNVNNDGTQDLKLYKDQSTLLGTSTVALAANTQYAVKIVVTGTTIQCYLNGTLYITATDSSYTSGMVGVKTEVNYGSSSQEYVLVDDAKVTLGSTVNYTSDFSSWSTATDWVGEGAIAFTYWPTRTSFDFPWQWTTTGGTWAVLNDDTKYTNGTNGVYNVTAASGAENYSTAGSTSWTNYTYKAMLKFKSGTTYDAGMLFRVTDTNNMYKLGIVTNGTTGTLSLLKRSGGTWTTLATTSQTVNTEKWYSLSVDARGDTFTVSLNGNNVLTATDSTFASGAVGFSANNGTKVQFDDAWLGR</sequence>
<gene>
    <name evidence="4" type="ORF">OMP38_12205</name>
</gene>
<dbReference type="SUPFAM" id="SSF49899">
    <property type="entry name" value="Concanavalin A-like lectins/glucanases"/>
    <property type="match status" value="1"/>
</dbReference>
<keyword evidence="5" id="KW-1185">Reference proteome</keyword>
<dbReference type="GO" id="GO:0016787">
    <property type="term" value="F:hydrolase activity"/>
    <property type="evidence" value="ECO:0007669"/>
    <property type="project" value="InterPro"/>
</dbReference>
<evidence type="ECO:0000259" key="2">
    <source>
        <dbReference type="Pfam" id="PF08306"/>
    </source>
</evidence>
<dbReference type="Pfam" id="PF06439">
    <property type="entry name" value="3keto-disac_hyd"/>
    <property type="match status" value="1"/>
</dbReference>
<dbReference type="Gene3D" id="3.30.2330.20">
    <property type="entry name" value="family 98 glycoside hydrolase"/>
    <property type="match status" value="1"/>
</dbReference>
<evidence type="ECO:0000313" key="4">
    <source>
        <dbReference type="EMBL" id="MDG0791549.1"/>
    </source>
</evidence>
<dbReference type="AlphaFoldDB" id="A0A9X4KG11"/>
<proteinExistence type="predicted"/>
<dbReference type="Pfam" id="PF08307">
    <property type="entry name" value="Glyco_hydro_98C"/>
    <property type="match status" value="1"/>
</dbReference>
<dbReference type="Proteomes" id="UP001153387">
    <property type="component" value="Unassembled WGS sequence"/>
</dbReference>
<dbReference type="InterPro" id="IPR013190">
    <property type="entry name" value="GH98_C"/>
</dbReference>
<dbReference type="Pfam" id="PF08306">
    <property type="entry name" value="Glyco_hydro_98M"/>
    <property type="match status" value="1"/>
</dbReference>
<name>A0A9X4KG11_9BACL</name>
<feature type="domain" description="Glycosyl hydrolase family 98 C-terminal" evidence="3">
    <location>
        <begin position="397"/>
        <end position="607"/>
    </location>
</feature>
<dbReference type="Gene3D" id="2.60.120.260">
    <property type="entry name" value="Galactose-binding domain-like"/>
    <property type="match status" value="1"/>
</dbReference>
<dbReference type="InterPro" id="IPR011071">
    <property type="entry name" value="Lyase_8-like_C"/>
</dbReference>
<reference evidence="4 5" key="1">
    <citation type="submission" date="2022-10" db="EMBL/GenBank/DDBJ databases">
        <title>Comparative genomic analysis of Cohnella hashimotonis sp. nov., isolated from the International Space Station.</title>
        <authorList>
            <person name="Simpson A."/>
            <person name="Venkateswaran K."/>
        </authorList>
    </citation>
    <scope>NUCLEOTIDE SEQUENCE [LARGE SCALE GENOMIC DNA]</scope>
    <source>
        <strain evidence="4 5">DSM 18997</strain>
    </source>
</reference>
<feature type="domain" description="Glycosyl hydrolase family 98 central" evidence="2">
    <location>
        <begin position="41"/>
        <end position="338"/>
    </location>
</feature>
<dbReference type="InterPro" id="IPR013191">
    <property type="entry name" value="GH98_central"/>
</dbReference>
<feature type="domain" description="3-keto-alpha-glucoside-1,2-lyase/3-keto-2-hydroxy-glucal hydratase" evidence="1">
    <location>
        <begin position="971"/>
        <end position="1135"/>
    </location>
</feature>
<dbReference type="Gene3D" id="3.20.20.80">
    <property type="entry name" value="Glycosidases"/>
    <property type="match status" value="1"/>
</dbReference>
<dbReference type="RefSeq" id="WP_277565424.1">
    <property type="nucleotide sequence ID" value="NZ_JAPDHZ010000003.1"/>
</dbReference>
<evidence type="ECO:0000313" key="5">
    <source>
        <dbReference type="Proteomes" id="UP001153387"/>
    </source>
</evidence>